<proteinExistence type="predicted"/>
<reference evidence="2 3" key="1">
    <citation type="submission" date="2024-10" db="EMBL/GenBank/DDBJ databases">
        <authorList>
            <person name="Yibar A."/>
            <person name="Saticioglu I.B."/>
            <person name="Duman M."/>
            <person name="Ajmi N."/>
            <person name="Gurler F."/>
            <person name="Ay H."/>
            <person name="Onuk E."/>
            <person name="Guler S."/>
            <person name="Romalde J.L."/>
        </authorList>
    </citation>
    <scope>NUCLEOTIDE SEQUENCE [LARGE SCALE GENOMIC DNA]</scope>
    <source>
        <strain evidence="2 3">14-MA-B</strain>
    </source>
</reference>
<gene>
    <name evidence="2" type="ORF">ACGRQ9_16440</name>
</gene>
<feature type="signal peptide" evidence="1">
    <location>
        <begin position="1"/>
        <end position="20"/>
    </location>
</feature>
<evidence type="ECO:0000313" key="3">
    <source>
        <dbReference type="Proteomes" id="UP001607151"/>
    </source>
</evidence>
<feature type="chain" id="PRO_5047228152" evidence="1">
    <location>
        <begin position="21"/>
        <end position="204"/>
    </location>
</feature>
<accession>A0ABW7J0T6</accession>
<keyword evidence="1" id="KW-0732">Signal</keyword>
<comment type="caution">
    <text evidence="2">The sequence shown here is derived from an EMBL/GenBank/DDBJ whole genome shotgun (WGS) entry which is preliminary data.</text>
</comment>
<evidence type="ECO:0000313" key="2">
    <source>
        <dbReference type="EMBL" id="MFH0267033.1"/>
    </source>
</evidence>
<organism evidence="2 3">
    <name type="scientific">Vibrio rumoiensis</name>
    <dbReference type="NCBI Taxonomy" id="76258"/>
    <lineage>
        <taxon>Bacteria</taxon>
        <taxon>Pseudomonadati</taxon>
        <taxon>Pseudomonadota</taxon>
        <taxon>Gammaproteobacteria</taxon>
        <taxon>Vibrionales</taxon>
        <taxon>Vibrionaceae</taxon>
        <taxon>Vibrio</taxon>
    </lineage>
</organism>
<name>A0ABW7J0T6_9VIBR</name>
<sequence>MIKKISSVAVMSLLSQAAFAVGVDGLPESGDIDTTSAEINWVANIPTVVSGNWITMTGSDGGSVKEGVLSVANDGSFESDNVVLEIRQYDADSGQIGGPVEVNPSEATPGSIVPSKITYQVEPVSFSSEKGVDTTGVVAAVWEKEALMQEIDPGAEYDEQVGLKGWQTVWSISNKPGGELPLVIAGDKITATTVVRADVEFAAK</sequence>
<keyword evidence="3" id="KW-1185">Reference proteome</keyword>
<dbReference type="RefSeq" id="WP_394608589.1">
    <property type="nucleotide sequence ID" value="NZ_JBIHSN010000003.1"/>
</dbReference>
<protein>
    <submittedName>
        <fullName evidence="2">Uncharacterized protein</fullName>
    </submittedName>
</protein>
<evidence type="ECO:0000256" key="1">
    <source>
        <dbReference type="SAM" id="SignalP"/>
    </source>
</evidence>
<dbReference type="EMBL" id="JBIHSN010000003">
    <property type="protein sequence ID" value="MFH0267033.1"/>
    <property type="molecule type" value="Genomic_DNA"/>
</dbReference>
<dbReference type="Proteomes" id="UP001607151">
    <property type="component" value="Unassembled WGS sequence"/>
</dbReference>